<protein>
    <submittedName>
        <fullName evidence="1">Uncharacterized protein</fullName>
    </submittedName>
</protein>
<name>A0ACB6ZMF7_THEGA</name>
<gene>
    <name evidence="1" type="ORF">BDM02DRAFT_3267830</name>
</gene>
<dbReference type="Proteomes" id="UP000886501">
    <property type="component" value="Unassembled WGS sequence"/>
</dbReference>
<accession>A0ACB6ZMF7</accession>
<dbReference type="EMBL" id="MU117983">
    <property type="protein sequence ID" value="KAF9650613.1"/>
    <property type="molecule type" value="Genomic_DNA"/>
</dbReference>
<sequence length="249" mass="28165">MLRLSSRRSTSSSRRVQVCSYYATFPRRWQTSKAKSHASKDHHASKAHSRYPFPTHPNPTPFQILHLPTNASSEAIKARYYELVKVYHPDVVVASLSQDSPTSAEQGVSSSATLPEEHLTPELAQARFQAVTKAYDSLRKDATESRMSARRKRYLRARAELRVGDDEKWRERLIVGALFATMMVFVYQTFETRREGLAIAAAANSRANGKRRQLEEALAVYPPPKDPTTSTRSKRTIEDENRLAAAQDT</sequence>
<reference evidence="1" key="2">
    <citation type="journal article" date="2020" name="Nat. Commun.">
        <title>Large-scale genome sequencing of mycorrhizal fungi provides insights into the early evolution of symbiotic traits.</title>
        <authorList>
            <person name="Miyauchi S."/>
            <person name="Kiss E."/>
            <person name="Kuo A."/>
            <person name="Drula E."/>
            <person name="Kohler A."/>
            <person name="Sanchez-Garcia M."/>
            <person name="Morin E."/>
            <person name="Andreopoulos B."/>
            <person name="Barry K.W."/>
            <person name="Bonito G."/>
            <person name="Buee M."/>
            <person name="Carver A."/>
            <person name="Chen C."/>
            <person name="Cichocki N."/>
            <person name="Clum A."/>
            <person name="Culley D."/>
            <person name="Crous P.W."/>
            <person name="Fauchery L."/>
            <person name="Girlanda M."/>
            <person name="Hayes R.D."/>
            <person name="Keri Z."/>
            <person name="LaButti K."/>
            <person name="Lipzen A."/>
            <person name="Lombard V."/>
            <person name="Magnuson J."/>
            <person name="Maillard F."/>
            <person name="Murat C."/>
            <person name="Nolan M."/>
            <person name="Ohm R.A."/>
            <person name="Pangilinan J."/>
            <person name="Pereira M.F."/>
            <person name="Perotto S."/>
            <person name="Peter M."/>
            <person name="Pfister S."/>
            <person name="Riley R."/>
            <person name="Sitrit Y."/>
            <person name="Stielow J.B."/>
            <person name="Szollosi G."/>
            <person name="Zifcakova L."/>
            <person name="Stursova M."/>
            <person name="Spatafora J.W."/>
            <person name="Tedersoo L."/>
            <person name="Vaario L.M."/>
            <person name="Yamada A."/>
            <person name="Yan M."/>
            <person name="Wang P."/>
            <person name="Xu J."/>
            <person name="Bruns T."/>
            <person name="Baldrian P."/>
            <person name="Vilgalys R."/>
            <person name="Dunand C."/>
            <person name="Henrissat B."/>
            <person name="Grigoriev I.V."/>
            <person name="Hibbett D."/>
            <person name="Nagy L.G."/>
            <person name="Martin F.M."/>
        </authorList>
    </citation>
    <scope>NUCLEOTIDE SEQUENCE</scope>
    <source>
        <strain evidence="1">P2</strain>
    </source>
</reference>
<evidence type="ECO:0000313" key="1">
    <source>
        <dbReference type="EMBL" id="KAF9650613.1"/>
    </source>
</evidence>
<reference evidence="1" key="1">
    <citation type="submission" date="2019-10" db="EMBL/GenBank/DDBJ databases">
        <authorList>
            <consortium name="DOE Joint Genome Institute"/>
            <person name="Kuo A."/>
            <person name="Miyauchi S."/>
            <person name="Kiss E."/>
            <person name="Drula E."/>
            <person name="Kohler A."/>
            <person name="Sanchez-Garcia M."/>
            <person name="Andreopoulos B."/>
            <person name="Barry K.W."/>
            <person name="Bonito G."/>
            <person name="Buee M."/>
            <person name="Carver A."/>
            <person name="Chen C."/>
            <person name="Cichocki N."/>
            <person name="Clum A."/>
            <person name="Culley D."/>
            <person name="Crous P.W."/>
            <person name="Fauchery L."/>
            <person name="Girlanda M."/>
            <person name="Hayes R."/>
            <person name="Keri Z."/>
            <person name="Labutti K."/>
            <person name="Lipzen A."/>
            <person name="Lombard V."/>
            <person name="Magnuson J."/>
            <person name="Maillard F."/>
            <person name="Morin E."/>
            <person name="Murat C."/>
            <person name="Nolan M."/>
            <person name="Ohm R."/>
            <person name="Pangilinan J."/>
            <person name="Pereira M."/>
            <person name="Perotto S."/>
            <person name="Peter M."/>
            <person name="Riley R."/>
            <person name="Sitrit Y."/>
            <person name="Stielow B."/>
            <person name="Szollosi G."/>
            <person name="Zifcakova L."/>
            <person name="Stursova M."/>
            <person name="Spatafora J.W."/>
            <person name="Tedersoo L."/>
            <person name="Vaario L.-M."/>
            <person name="Yamada A."/>
            <person name="Yan M."/>
            <person name="Wang P."/>
            <person name="Xu J."/>
            <person name="Bruns T."/>
            <person name="Baldrian P."/>
            <person name="Vilgalys R."/>
            <person name="Henrissat B."/>
            <person name="Grigoriev I.V."/>
            <person name="Hibbett D."/>
            <person name="Nagy L.G."/>
            <person name="Martin F.M."/>
        </authorList>
    </citation>
    <scope>NUCLEOTIDE SEQUENCE</scope>
    <source>
        <strain evidence="1">P2</strain>
    </source>
</reference>
<evidence type="ECO:0000313" key="2">
    <source>
        <dbReference type="Proteomes" id="UP000886501"/>
    </source>
</evidence>
<comment type="caution">
    <text evidence="1">The sequence shown here is derived from an EMBL/GenBank/DDBJ whole genome shotgun (WGS) entry which is preliminary data.</text>
</comment>
<proteinExistence type="predicted"/>
<keyword evidence="2" id="KW-1185">Reference proteome</keyword>
<organism evidence="1 2">
    <name type="scientific">Thelephora ganbajun</name>
    <name type="common">Ganba fungus</name>
    <dbReference type="NCBI Taxonomy" id="370292"/>
    <lineage>
        <taxon>Eukaryota</taxon>
        <taxon>Fungi</taxon>
        <taxon>Dikarya</taxon>
        <taxon>Basidiomycota</taxon>
        <taxon>Agaricomycotina</taxon>
        <taxon>Agaricomycetes</taxon>
        <taxon>Thelephorales</taxon>
        <taxon>Thelephoraceae</taxon>
        <taxon>Thelephora</taxon>
    </lineage>
</organism>